<evidence type="ECO:0000259" key="8">
    <source>
        <dbReference type="Pfam" id="PF01432"/>
    </source>
</evidence>
<dbReference type="Proteomes" id="UP000029643">
    <property type="component" value="Unassembled WGS sequence"/>
</dbReference>
<keyword evidence="5 7" id="KW-0862">Zinc</keyword>
<protein>
    <submittedName>
        <fullName evidence="9">Dipeptidyl carboxypeptidase Dcp</fullName>
        <ecNumber evidence="9">3.4.15.5</ecNumber>
    </submittedName>
</protein>
<comment type="cofactor">
    <cofactor evidence="7">
        <name>Zn(2+)</name>
        <dbReference type="ChEBI" id="CHEBI:29105"/>
    </cofactor>
    <text evidence="7">Binds 1 zinc ion.</text>
</comment>
<evidence type="ECO:0000256" key="3">
    <source>
        <dbReference type="ARBA" id="ARBA00022723"/>
    </source>
</evidence>
<dbReference type="Gene3D" id="3.40.390.10">
    <property type="entry name" value="Collagenase (Catalytic Domain)"/>
    <property type="match status" value="1"/>
</dbReference>
<organism evidence="9 10">
    <name type="scientific">Algibacter lectus</name>
    <dbReference type="NCBI Taxonomy" id="221126"/>
    <lineage>
        <taxon>Bacteria</taxon>
        <taxon>Pseudomonadati</taxon>
        <taxon>Bacteroidota</taxon>
        <taxon>Flavobacteriia</taxon>
        <taxon>Flavobacteriales</taxon>
        <taxon>Flavobacteriaceae</taxon>
        <taxon>Algibacter</taxon>
    </lineage>
</organism>
<proteinExistence type="inferred from homology"/>
<dbReference type="GO" id="GO:0005829">
    <property type="term" value="C:cytosol"/>
    <property type="evidence" value="ECO:0007669"/>
    <property type="project" value="TreeGrafter"/>
</dbReference>
<dbReference type="InterPro" id="IPR024079">
    <property type="entry name" value="MetalloPept_cat_dom_sf"/>
</dbReference>
<dbReference type="Gene3D" id="1.10.1370.10">
    <property type="entry name" value="Neurolysin, domain 3"/>
    <property type="match status" value="1"/>
</dbReference>
<dbReference type="InterPro" id="IPR024080">
    <property type="entry name" value="Neurolysin/TOP_N"/>
</dbReference>
<evidence type="ECO:0000313" key="9">
    <source>
        <dbReference type="EMBL" id="GAL79161.1"/>
    </source>
</evidence>
<evidence type="ECO:0000256" key="4">
    <source>
        <dbReference type="ARBA" id="ARBA00022801"/>
    </source>
</evidence>
<accession>A0A090WQ61</accession>
<evidence type="ECO:0000313" key="10">
    <source>
        <dbReference type="Proteomes" id="UP000029643"/>
    </source>
</evidence>
<dbReference type="AlphaFoldDB" id="A0A090WQ61"/>
<dbReference type="EMBL" id="BBNU01000005">
    <property type="protein sequence ID" value="GAL79161.1"/>
    <property type="molecule type" value="Genomic_DNA"/>
</dbReference>
<dbReference type="InterPro" id="IPR034005">
    <property type="entry name" value="M3A_DCP"/>
</dbReference>
<dbReference type="InterPro" id="IPR045090">
    <property type="entry name" value="Pept_M3A_M3B"/>
</dbReference>
<dbReference type="FunFam" id="3.40.390.10:FF:000009">
    <property type="entry name" value="Oligopeptidase A"/>
    <property type="match status" value="1"/>
</dbReference>
<feature type="domain" description="Peptidase M3A/M3B catalytic" evidence="8">
    <location>
        <begin position="228"/>
        <end position="675"/>
    </location>
</feature>
<sequence length="678" mass="77581">MIKASLITPFQTPYNAAPFLAIENDDYLPTFKEAIKQAKAEIDAIVNNTEAPSFENTIVALDFSGEQLDRISSIFFNLNSAETNETIQKIAQEVSPLLSEFGNDITLNEDLFKRVKAVYDNKNELNLTTEEQTLLDKRYKGFSRNGANLSEDKKEKLREIDKKLSQLSLKFGENVLAETNKFEMLIVDEKDLAGLPEGTVEAAKQLAESKEKEGWLFTLDYPSYIPFVTYADNRELRKKLTLAAGSKAFRGDDLDNQDIVLQIVNLRHERANLLGYKTHAHFVLEERMAQTPEKVLDFSNELLEKAKPAAKKEFENLEKFAKELDNIDQLEKWDGSYYSEKLKQKLFSLDDEQLKPYFKLENVIDGAFTVANKLFDLSFEEIDTIDKYHEDVLTYKVTDKNGDLVSIFYADFFPRSGKRNGAWMTSYKPQYVIDGENSRPHISIVCNFTKPTKSKPSLLTFNEVTTLFHEFGHALHGMLSNTTYPSLSGTSVFWDFVELPSQVMENWCYEKEALELFAKHYETGEVIPMDLVEKIKDSASFHQGMQTLRQLSFGLLDMKWHGQDPSNISNVKDFETEAFKDTNLYPKTEETCMSTAFSHIFQGGYSSGYYSYKWAEVLDADAFEYFQEAGIFNKEVATKFKDNVLSQGGTENPMVLYKRFRGQEPKPEALLKRAGLIK</sequence>
<dbReference type="GO" id="GO:0046872">
    <property type="term" value="F:metal ion binding"/>
    <property type="evidence" value="ECO:0007669"/>
    <property type="project" value="UniProtKB-UniRule"/>
</dbReference>
<comment type="caution">
    <text evidence="9">The sequence shown here is derived from an EMBL/GenBank/DDBJ whole genome shotgun (WGS) entry which is preliminary data.</text>
</comment>
<name>A0A090WQ61_9FLAO</name>
<dbReference type="EC" id="3.4.15.5" evidence="9"/>
<reference evidence="9 10" key="1">
    <citation type="journal article" date="2014" name="Genome Announc.">
        <title>Draft Genome Sequences of Marine Flavobacterium Algibacter lectus Strains SS8 and NR4.</title>
        <authorList>
            <person name="Takatani N."/>
            <person name="Nakanishi M."/>
            <person name="Meirelles P."/>
            <person name="Mino S."/>
            <person name="Suda W."/>
            <person name="Oshima K."/>
            <person name="Hattori M."/>
            <person name="Ohkuma M."/>
            <person name="Hosokawa M."/>
            <person name="Miyashita K."/>
            <person name="Thompson F.L."/>
            <person name="Niwa A."/>
            <person name="Sawabe T."/>
            <person name="Sawabe T."/>
        </authorList>
    </citation>
    <scope>NUCLEOTIDE SEQUENCE [LARGE SCALE GENOMIC DNA]</scope>
    <source>
        <strain evidence="10">JCM19274</strain>
    </source>
</reference>
<gene>
    <name evidence="9" type="ORF">JCM19274_4246</name>
</gene>
<dbReference type="STRING" id="221126.SAMN04489722_108119"/>
<dbReference type="SUPFAM" id="SSF55486">
    <property type="entry name" value="Metalloproteases ('zincins'), catalytic domain"/>
    <property type="match status" value="1"/>
</dbReference>
<dbReference type="Pfam" id="PF01432">
    <property type="entry name" value="Peptidase_M3"/>
    <property type="match status" value="1"/>
</dbReference>
<evidence type="ECO:0000256" key="6">
    <source>
        <dbReference type="ARBA" id="ARBA00023049"/>
    </source>
</evidence>
<dbReference type="InterPro" id="IPR024077">
    <property type="entry name" value="Neurolysin/TOP_dom2"/>
</dbReference>
<evidence type="ECO:0000256" key="5">
    <source>
        <dbReference type="ARBA" id="ARBA00022833"/>
    </source>
</evidence>
<keyword evidence="2 7" id="KW-0645">Protease</keyword>
<dbReference type="Gene3D" id="1.20.1050.40">
    <property type="entry name" value="Endopeptidase. Chain P, domain 1"/>
    <property type="match status" value="1"/>
</dbReference>
<dbReference type="RefSeq" id="WP_042497000.1">
    <property type="nucleotide sequence ID" value="NZ_BBNU01000005.1"/>
</dbReference>
<keyword evidence="4 7" id="KW-0378">Hydrolase</keyword>
<keyword evidence="3 7" id="KW-0479">Metal-binding</keyword>
<comment type="similarity">
    <text evidence="1 7">Belongs to the peptidase M3 family.</text>
</comment>
<keyword evidence="9" id="KW-0121">Carboxypeptidase</keyword>
<dbReference type="GO" id="GO:0006508">
    <property type="term" value="P:proteolysis"/>
    <property type="evidence" value="ECO:0007669"/>
    <property type="project" value="UniProtKB-KW"/>
</dbReference>
<dbReference type="CDD" id="cd06456">
    <property type="entry name" value="M3A_DCP"/>
    <property type="match status" value="1"/>
</dbReference>
<dbReference type="GO" id="GO:0004222">
    <property type="term" value="F:metalloendopeptidase activity"/>
    <property type="evidence" value="ECO:0007669"/>
    <property type="project" value="InterPro"/>
</dbReference>
<evidence type="ECO:0000256" key="1">
    <source>
        <dbReference type="ARBA" id="ARBA00006040"/>
    </source>
</evidence>
<dbReference type="InterPro" id="IPR001567">
    <property type="entry name" value="Pept_M3A_M3B_dom"/>
</dbReference>
<keyword evidence="6 7" id="KW-0482">Metalloprotease</keyword>
<dbReference type="GO" id="GO:0008241">
    <property type="term" value="F:peptidyl-dipeptidase activity"/>
    <property type="evidence" value="ECO:0007669"/>
    <property type="project" value="UniProtKB-EC"/>
</dbReference>
<dbReference type="PANTHER" id="PTHR43660:SF1">
    <property type="entry name" value="DIPEPTIDYL CARBOXYPEPTIDASE"/>
    <property type="match status" value="1"/>
</dbReference>
<evidence type="ECO:0000256" key="7">
    <source>
        <dbReference type="RuleBase" id="RU003435"/>
    </source>
</evidence>
<dbReference type="PANTHER" id="PTHR43660">
    <property type="entry name" value="DIPEPTIDYL CARBOXYPEPTIDASE"/>
    <property type="match status" value="1"/>
</dbReference>
<dbReference type="GO" id="GO:0004180">
    <property type="term" value="F:carboxypeptidase activity"/>
    <property type="evidence" value="ECO:0007669"/>
    <property type="project" value="UniProtKB-KW"/>
</dbReference>
<evidence type="ECO:0000256" key="2">
    <source>
        <dbReference type="ARBA" id="ARBA00022670"/>
    </source>
</evidence>